<dbReference type="PANTHER" id="PTHR48154">
    <property type="entry name" value="PROTEIN, PUTATIVE-RELATED"/>
    <property type="match status" value="1"/>
</dbReference>
<accession>A0A0S3TEP5</accession>
<dbReference type="AlphaFoldDB" id="A0A0S3TEP5"/>
<dbReference type="EMBL" id="AP015667">
    <property type="protein sequence ID" value="BAU03556.1"/>
    <property type="molecule type" value="Genomic_DNA"/>
</dbReference>
<reference evidence="3" key="1">
    <citation type="journal article" date="2015" name="Sci. Rep.">
        <title>The power of single molecule real-time sequencing technology in the de novo assembly of a eukaryotic genome.</title>
        <authorList>
            <person name="Sakai H."/>
            <person name="Naito K."/>
            <person name="Ogiso-Tanaka E."/>
            <person name="Takahashi Y."/>
            <person name="Iseki K."/>
            <person name="Muto C."/>
            <person name="Satou K."/>
            <person name="Teruya K."/>
            <person name="Shiroma A."/>
            <person name="Shimoji M."/>
            <person name="Hirano T."/>
            <person name="Itoh T."/>
            <person name="Kaga A."/>
            <person name="Tomooka N."/>
        </authorList>
    </citation>
    <scope>NUCLEOTIDE SEQUENCE</scope>
</reference>
<gene>
    <name evidence="3" type="primary">Vigan.UMG128100</name>
    <name evidence="3" type="ORF">VIGAN_UM128100</name>
</gene>
<feature type="domain" description="DUF7745" evidence="2">
    <location>
        <begin position="137"/>
        <end position="494"/>
    </location>
</feature>
<sequence length="735" mass="85525">MTWHDGNKTEGFLRHPSDGETWKHFNLKNKARAEGSICAAYLHKETMYFCSHYFKNFMLSPTHVRNEMQWQVEPREGALSVFRQSGRHAGKEFTHWLTDAEFNSAHVHVLINYSVSIPNFVRERIAIEAEEGNMNGLRKLVKKMKTSQKDAFKKEYGNLLSLLEVEVQTSAITTLAQYYDPPLRCFTFRDFQLVPTVEEFEQILNIPLEGKTPYNYLGQYIPVLQLSRIMKVHPMKLESKFTIKGKVRGLPQGYLKGYLHRLAEEENWETFMDVLALLLYGVMLFPNVKNFVDYAAMNAFVGYKERCENPVTAVLAEVYGTLNRCYELKGGKMLCCLPVLYMWFISRVTGDALNSLCPMDELLQCKSNVKGANEWAQLCASLNEDQIKWCVPWQRRSQIIYHCGRYPNVPLMGIRCCINYNPVLAQRQFGHPMRGSPTPASLAILQIYYEEGTFVEVLHQVRNAWGNIIRAEMDPRPWTIDEGIPYNHWIAERVRTVKLPFELTSPNLDYGKQFRKAESKEVKLLKAEFEQMKLENIKLTNNLQSLQHDYENLKQEGVENSEAYEELLIRQKQELLAANIELTLKDREYGIIEISERVTKQLCDQSQRDKQKVLEELHKMHIRMDDAEQQANAAVTKLKKERWHRAESEKKHQELMNQMKEYIVEQELVTEHWRRSFSQLVSLANEAIKDVPKLLADAESALPIFNPPEKVETFLNYCKKLIREMKSVVAEAHDS</sequence>
<feature type="coiled-coil region" evidence="1">
    <location>
        <begin position="610"/>
        <end position="665"/>
    </location>
</feature>
<evidence type="ECO:0000313" key="3">
    <source>
        <dbReference type="EMBL" id="BAU03556.1"/>
    </source>
</evidence>
<dbReference type="PANTHER" id="PTHR48154:SF1">
    <property type="entry name" value="PROTEIN, PUTATIVE-RELATED"/>
    <property type="match status" value="1"/>
</dbReference>
<organism evidence="3">
    <name type="scientific">Vigna angularis var. angularis</name>
    <dbReference type="NCBI Taxonomy" id="157739"/>
    <lineage>
        <taxon>Eukaryota</taxon>
        <taxon>Viridiplantae</taxon>
        <taxon>Streptophyta</taxon>
        <taxon>Embryophyta</taxon>
        <taxon>Tracheophyta</taxon>
        <taxon>Spermatophyta</taxon>
        <taxon>Magnoliopsida</taxon>
        <taxon>eudicotyledons</taxon>
        <taxon>Gunneridae</taxon>
        <taxon>Pentapetalae</taxon>
        <taxon>rosids</taxon>
        <taxon>fabids</taxon>
        <taxon>Fabales</taxon>
        <taxon>Fabaceae</taxon>
        <taxon>Papilionoideae</taxon>
        <taxon>50 kb inversion clade</taxon>
        <taxon>NPAAA clade</taxon>
        <taxon>indigoferoid/millettioid clade</taxon>
        <taxon>Phaseoleae</taxon>
        <taxon>Vigna</taxon>
    </lineage>
</organism>
<dbReference type="OrthoDB" id="996936at2759"/>
<proteinExistence type="predicted"/>
<evidence type="ECO:0000256" key="1">
    <source>
        <dbReference type="SAM" id="Coils"/>
    </source>
</evidence>
<dbReference type="Pfam" id="PF24924">
    <property type="entry name" value="DUF7745"/>
    <property type="match status" value="1"/>
</dbReference>
<name>A0A0S3TEP5_PHAAN</name>
<feature type="coiled-coil region" evidence="1">
    <location>
        <begin position="515"/>
        <end position="556"/>
    </location>
</feature>
<keyword evidence="1" id="KW-0175">Coiled coil</keyword>
<evidence type="ECO:0000259" key="2">
    <source>
        <dbReference type="Pfam" id="PF24924"/>
    </source>
</evidence>
<dbReference type="InterPro" id="IPR056647">
    <property type="entry name" value="DUF7745"/>
</dbReference>
<protein>
    <recommendedName>
        <fullName evidence="2">DUF7745 domain-containing protein</fullName>
    </recommendedName>
</protein>